<keyword evidence="8" id="KW-0067">ATP-binding</keyword>
<sequence length="1018" mass="114122">MILTGMRLIWIASFHNPDQPHAVHGQLDLRNWEDWDSRTFTLDGEWEFYPHTWLIAGERGAAPGQPDWIRVPGGWNDSLQRGSNTPYGYATYRLRILVSPEQDRNYSIRIPSVRSSSALYVNGRLLSASGQPGESAETYVAHNVPYSSSFTANGDSVIEVVIQAANYKDPRGSGIVRSIKFGTEERMARETLLSISMQQIAAVVFLIHAVYALILYLVGRRDRRLIAFSLLLVSAMFMYLLGSDEKLLSYWFPINYEFSFKLVHFAMITAAFALLQCIKHQLTAFWRKWVPWLSAFCCAAALLSLLLPARYVVTIQFIYSLGIGVSMLLTILSMLRTSIKEPKDNVLLLLSVIAFMSNLLWWGILMTTGIKVVYYPFDLIASIACFASVWFRHYFQVHAETEQLAAKLQRADKRKDEFLANTSHELRNPLHSILNLSHVVLEREQQSLNGKSVKDLKTVLTVGRRMSIMLNDLLDAMSLQESGPRLQLRSFTLQPIVTGVTDMLHPMTEGKPVRIVNEIPEHFPNVYADENRVIQIVSNLLHNALKFTNEGEVTIRGEVKHGKARIAIADTGIGMDEETRQRVFEPYEQADSAKTMIEGGFGLGLSISKQLVELHGGTLRVRSAPGQGSEFVFTLQLAGQAESLDVKAKESTESAVPAAAVAAPSSPPLWMEKTLTGSACAGDRPHLLVVDDDPVNLGVVETILSSDRYAITSVTSGKQALAALDAKEWDLVLTDVMMPHTSGYELTRVIRGRFSVTDLPVLLLTARSRPEDIRYGFQAGANDYVTKPVDALELRARVQMLTEVKQSMRERIQMETAWLQAQIQPHFIFNTLNSISALSSIDLKRMRDMLEAFGDVIRSKIKFRDELVPIGEELNIVRAYLHIEKERFDDRLQVQWEIGECGRLMIPLLTIQPLVENAVRHGVMKRTRGGTITIRLTDTGTHAKIVIADDGVGIEEEIMQRLSGHPSEPDRGIGLSNTDLRLKRYYGKGLDIQSAPDRGTTVSFSIPYPPAGLRKRNR</sequence>
<dbReference type="InterPro" id="IPR011006">
    <property type="entry name" value="CheY-like_superfamily"/>
</dbReference>
<feature type="transmembrane region" description="Helical" evidence="12">
    <location>
        <begin position="317"/>
        <end position="335"/>
    </location>
</feature>
<protein>
    <recommendedName>
        <fullName evidence="10">Circadian input-output histidine kinase CikA</fullName>
        <ecNumber evidence="3">2.7.13.3</ecNumber>
    </recommendedName>
</protein>
<evidence type="ECO:0000256" key="6">
    <source>
        <dbReference type="ARBA" id="ARBA00022741"/>
    </source>
</evidence>
<feature type="domain" description="Response regulatory" evidence="14">
    <location>
        <begin position="686"/>
        <end position="802"/>
    </location>
</feature>
<dbReference type="SMART" id="SM00448">
    <property type="entry name" value="REC"/>
    <property type="match status" value="1"/>
</dbReference>
<dbReference type="InterPro" id="IPR010559">
    <property type="entry name" value="Sig_transdc_His_kin_internal"/>
</dbReference>
<keyword evidence="12" id="KW-0812">Transmembrane</keyword>
<dbReference type="Proteomes" id="UP000639396">
    <property type="component" value="Unassembled WGS sequence"/>
</dbReference>
<proteinExistence type="inferred from homology"/>
<evidence type="ECO:0000256" key="2">
    <source>
        <dbReference type="ARBA" id="ARBA00006402"/>
    </source>
</evidence>
<dbReference type="Pfam" id="PF00512">
    <property type="entry name" value="HisKA"/>
    <property type="match status" value="1"/>
</dbReference>
<evidence type="ECO:0000313" key="16">
    <source>
        <dbReference type="Proteomes" id="UP000639396"/>
    </source>
</evidence>
<feature type="domain" description="Histidine kinase" evidence="13">
    <location>
        <begin position="421"/>
        <end position="639"/>
    </location>
</feature>
<dbReference type="PROSITE" id="PS50110">
    <property type="entry name" value="RESPONSE_REGULATORY"/>
    <property type="match status" value="1"/>
</dbReference>
<dbReference type="SMART" id="SM00387">
    <property type="entry name" value="HATPase_c"/>
    <property type="match status" value="2"/>
</dbReference>
<reference evidence="15" key="1">
    <citation type="submission" date="2020-09" db="EMBL/GenBank/DDBJ databases">
        <title>A novel bacterium of genus Paenibacillus, isolated from South China Sea.</title>
        <authorList>
            <person name="Huang H."/>
            <person name="Mo K."/>
            <person name="Hu Y."/>
        </authorList>
    </citation>
    <scope>NUCLEOTIDE SEQUENCE</scope>
    <source>
        <strain evidence="15">IB182363</strain>
    </source>
</reference>
<evidence type="ECO:0000256" key="1">
    <source>
        <dbReference type="ARBA" id="ARBA00000085"/>
    </source>
</evidence>
<dbReference type="Pfam" id="PF00072">
    <property type="entry name" value="Response_reg"/>
    <property type="match status" value="1"/>
</dbReference>
<keyword evidence="5" id="KW-0808">Transferase</keyword>
<evidence type="ECO:0000256" key="9">
    <source>
        <dbReference type="ARBA" id="ARBA00023012"/>
    </source>
</evidence>
<dbReference type="SUPFAM" id="SSF55874">
    <property type="entry name" value="ATPase domain of HSP90 chaperone/DNA topoisomerase II/histidine kinase"/>
    <property type="match status" value="2"/>
</dbReference>
<evidence type="ECO:0000256" key="8">
    <source>
        <dbReference type="ARBA" id="ARBA00022840"/>
    </source>
</evidence>
<evidence type="ECO:0000256" key="12">
    <source>
        <dbReference type="SAM" id="Phobius"/>
    </source>
</evidence>
<comment type="catalytic activity">
    <reaction evidence="1">
        <text>ATP + protein L-histidine = ADP + protein N-phospho-L-histidine.</text>
        <dbReference type="EC" id="2.7.13.3"/>
    </reaction>
</comment>
<dbReference type="GO" id="GO:0000155">
    <property type="term" value="F:phosphorelay sensor kinase activity"/>
    <property type="evidence" value="ECO:0007669"/>
    <property type="project" value="InterPro"/>
</dbReference>
<dbReference type="Pfam" id="PF06580">
    <property type="entry name" value="His_kinase"/>
    <property type="match status" value="1"/>
</dbReference>
<gene>
    <name evidence="15" type="ORF">IDH45_09705</name>
</gene>
<dbReference type="SUPFAM" id="SSF47384">
    <property type="entry name" value="Homodimeric domain of signal transducing histidine kinase"/>
    <property type="match status" value="1"/>
</dbReference>
<dbReference type="InterPro" id="IPR003594">
    <property type="entry name" value="HATPase_dom"/>
</dbReference>
<dbReference type="CDD" id="cd00082">
    <property type="entry name" value="HisKA"/>
    <property type="match status" value="1"/>
</dbReference>
<dbReference type="InterPro" id="IPR004358">
    <property type="entry name" value="Sig_transdc_His_kin-like_C"/>
</dbReference>
<evidence type="ECO:0000256" key="11">
    <source>
        <dbReference type="PROSITE-ProRule" id="PRU00169"/>
    </source>
</evidence>
<dbReference type="SMART" id="SM00388">
    <property type="entry name" value="HisKA"/>
    <property type="match status" value="1"/>
</dbReference>
<dbReference type="PANTHER" id="PTHR43047:SF64">
    <property type="entry name" value="HISTIDINE KINASE CONTAINING CHEY-HOMOLOGOUS RECEIVER DOMAIN AND PAS DOMAIN-RELATED"/>
    <property type="match status" value="1"/>
</dbReference>
<feature type="transmembrane region" description="Helical" evidence="12">
    <location>
        <begin position="290"/>
        <end position="311"/>
    </location>
</feature>
<feature type="modified residue" description="4-aspartylphosphate" evidence="11">
    <location>
        <position position="735"/>
    </location>
</feature>
<evidence type="ECO:0000256" key="4">
    <source>
        <dbReference type="ARBA" id="ARBA00022553"/>
    </source>
</evidence>
<accession>A0A927CA41</accession>
<evidence type="ECO:0000259" key="14">
    <source>
        <dbReference type="PROSITE" id="PS50110"/>
    </source>
</evidence>
<dbReference type="EC" id="2.7.13.3" evidence="3"/>
<dbReference type="SUPFAM" id="SSF49785">
    <property type="entry name" value="Galactose-binding domain-like"/>
    <property type="match status" value="1"/>
</dbReference>
<dbReference type="PRINTS" id="PR00344">
    <property type="entry name" value="BCTRLSENSOR"/>
</dbReference>
<keyword evidence="7" id="KW-0418">Kinase</keyword>
<organism evidence="15 16">
    <name type="scientific">Paenibacillus oceani</name>
    <dbReference type="NCBI Taxonomy" id="2772510"/>
    <lineage>
        <taxon>Bacteria</taxon>
        <taxon>Bacillati</taxon>
        <taxon>Bacillota</taxon>
        <taxon>Bacilli</taxon>
        <taxon>Bacillales</taxon>
        <taxon>Paenibacillaceae</taxon>
        <taxon>Paenibacillus</taxon>
    </lineage>
</organism>
<dbReference type="GO" id="GO:0016020">
    <property type="term" value="C:membrane"/>
    <property type="evidence" value="ECO:0007669"/>
    <property type="project" value="InterPro"/>
</dbReference>
<evidence type="ECO:0000256" key="3">
    <source>
        <dbReference type="ARBA" id="ARBA00012438"/>
    </source>
</evidence>
<name>A0A927CA41_9BACL</name>
<evidence type="ECO:0000256" key="7">
    <source>
        <dbReference type="ARBA" id="ARBA00022777"/>
    </source>
</evidence>
<dbReference type="CDD" id="cd16922">
    <property type="entry name" value="HATPase_EvgS-ArcB-TorS-like"/>
    <property type="match status" value="1"/>
</dbReference>
<comment type="caution">
    <text evidence="15">The sequence shown here is derived from an EMBL/GenBank/DDBJ whole genome shotgun (WGS) entry which is preliminary data.</text>
</comment>
<keyword evidence="4 11" id="KW-0597">Phosphoprotein</keyword>
<dbReference type="PROSITE" id="PS50109">
    <property type="entry name" value="HIS_KIN"/>
    <property type="match status" value="2"/>
</dbReference>
<keyword evidence="12" id="KW-0472">Membrane</keyword>
<dbReference type="InterPro" id="IPR036097">
    <property type="entry name" value="HisK_dim/P_sf"/>
</dbReference>
<dbReference type="InterPro" id="IPR001789">
    <property type="entry name" value="Sig_transdc_resp-reg_receiver"/>
</dbReference>
<dbReference type="InterPro" id="IPR036890">
    <property type="entry name" value="HATPase_C_sf"/>
</dbReference>
<dbReference type="Gene3D" id="1.10.287.130">
    <property type="match status" value="1"/>
</dbReference>
<keyword evidence="12" id="KW-1133">Transmembrane helix</keyword>
<keyword evidence="9" id="KW-0902">Two-component regulatory system</keyword>
<dbReference type="PANTHER" id="PTHR43047">
    <property type="entry name" value="TWO-COMPONENT HISTIDINE PROTEIN KINASE"/>
    <property type="match status" value="1"/>
</dbReference>
<dbReference type="InterPro" id="IPR008979">
    <property type="entry name" value="Galactose-bd-like_sf"/>
</dbReference>
<dbReference type="SUPFAM" id="SSF52172">
    <property type="entry name" value="CheY-like"/>
    <property type="match status" value="1"/>
</dbReference>
<dbReference type="FunFam" id="3.30.565.10:FF:000010">
    <property type="entry name" value="Sensor histidine kinase RcsC"/>
    <property type="match status" value="1"/>
</dbReference>
<evidence type="ECO:0000313" key="15">
    <source>
        <dbReference type="EMBL" id="MBD2862256.1"/>
    </source>
</evidence>
<dbReference type="Gene3D" id="2.60.120.260">
    <property type="entry name" value="Galactose-binding domain-like"/>
    <property type="match status" value="1"/>
</dbReference>
<keyword evidence="16" id="KW-1185">Reference proteome</keyword>
<keyword evidence="6" id="KW-0547">Nucleotide-binding</keyword>
<evidence type="ECO:0000256" key="5">
    <source>
        <dbReference type="ARBA" id="ARBA00022679"/>
    </source>
</evidence>
<dbReference type="Gene3D" id="3.40.50.2300">
    <property type="match status" value="1"/>
</dbReference>
<evidence type="ECO:0000256" key="10">
    <source>
        <dbReference type="ARBA" id="ARBA00074306"/>
    </source>
</evidence>
<dbReference type="Gene3D" id="3.30.565.10">
    <property type="entry name" value="Histidine kinase-like ATPase, C-terminal domain"/>
    <property type="match status" value="2"/>
</dbReference>
<dbReference type="CDD" id="cd17574">
    <property type="entry name" value="REC_OmpR"/>
    <property type="match status" value="1"/>
</dbReference>
<dbReference type="InterPro" id="IPR005467">
    <property type="entry name" value="His_kinase_dom"/>
</dbReference>
<dbReference type="Pfam" id="PF02518">
    <property type="entry name" value="HATPase_c"/>
    <property type="match status" value="2"/>
</dbReference>
<dbReference type="AlphaFoldDB" id="A0A927CA41"/>
<dbReference type="EMBL" id="JACXJA010000010">
    <property type="protein sequence ID" value="MBD2862256.1"/>
    <property type="molecule type" value="Genomic_DNA"/>
</dbReference>
<feature type="transmembrane region" description="Helical" evidence="12">
    <location>
        <begin position="225"/>
        <end position="242"/>
    </location>
</feature>
<evidence type="ECO:0000259" key="13">
    <source>
        <dbReference type="PROSITE" id="PS50109"/>
    </source>
</evidence>
<feature type="transmembrane region" description="Helical" evidence="12">
    <location>
        <begin position="262"/>
        <end position="278"/>
    </location>
</feature>
<feature type="transmembrane region" description="Helical" evidence="12">
    <location>
        <begin position="347"/>
        <end position="366"/>
    </location>
</feature>
<feature type="domain" description="Histidine kinase" evidence="13">
    <location>
        <begin position="911"/>
        <end position="1010"/>
    </location>
</feature>
<feature type="transmembrane region" description="Helical" evidence="12">
    <location>
        <begin position="200"/>
        <end position="218"/>
    </location>
</feature>
<dbReference type="InterPro" id="IPR003661">
    <property type="entry name" value="HisK_dim/P_dom"/>
</dbReference>
<dbReference type="GO" id="GO:0005524">
    <property type="term" value="F:ATP binding"/>
    <property type="evidence" value="ECO:0007669"/>
    <property type="project" value="UniProtKB-KW"/>
</dbReference>
<comment type="similarity">
    <text evidence="2">In the N-terminal section; belongs to the phytochrome family.</text>
</comment>